<keyword evidence="2" id="KW-0812">Transmembrane</keyword>
<dbReference type="EMBL" id="HBHK01002246">
    <property type="protein sequence ID" value="CAD9665365.1"/>
    <property type="molecule type" value="Transcribed_RNA"/>
</dbReference>
<sequence>MTTNYACPPSHKHAARNPRLANKMGCKRMLQTTLLVVMGTLSVYTYFALISMVAPTAPKTRSGVPLVIMEQHGDAVNYWSKLVHTKSDGPVLLVHVDSYSDMMELPIPDYKQGDDLTAKLPEPGMGDFVTLALFTDLVTNVVWIRSDFSEGSYNGPPPGAWETNISYFEVSSTELSVCFDGLAMLPGAKSQGLNNTNYIEAFETCTMYPEEGLISQRSMRVLVRTAAEDSLSPETHVEETKNWILDIDLDYFAATDPGLEIFRQYGFSKEWVDEYFQGAFECNDSNYIEDLAHTDQQYEDKIKALKKVMNMLLETDDTTANKVILNTFVENKVSCSISNTSKVHTLVRQVQAFTAEQRANWTKIWDLDIADWTGDMMEVFFSQQAAYGPLSLHNSREDIVKRVQQLSYTLAAYVQTFGWPECITLARSSKYDHVVPSERVDEIQQQVVDMLRTLVPIAAPEIYNYDAISLHPRYADIA</sequence>
<protein>
    <submittedName>
        <fullName evidence="3">Uncharacterized protein</fullName>
    </submittedName>
</protein>
<evidence type="ECO:0000313" key="3">
    <source>
        <dbReference type="EMBL" id="CAD9665365.1"/>
    </source>
</evidence>
<gene>
    <name evidence="3" type="ORF">QSP1433_LOCUS1339</name>
</gene>
<dbReference type="Pfam" id="PF12640">
    <property type="entry name" value="UPF0489"/>
    <property type="match status" value="1"/>
</dbReference>
<reference evidence="3" key="1">
    <citation type="submission" date="2021-01" db="EMBL/GenBank/DDBJ databases">
        <authorList>
            <person name="Corre E."/>
            <person name="Pelletier E."/>
            <person name="Niang G."/>
            <person name="Scheremetjew M."/>
            <person name="Finn R."/>
            <person name="Kale V."/>
            <person name="Holt S."/>
            <person name="Cochrane G."/>
            <person name="Meng A."/>
            <person name="Brown T."/>
            <person name="Cohen L."/>
        </authorList>
    </citation>
    <scope>NUCLEOTIDE SEQUENCE</scope>
    <source>
        <strain evidence="3">NY070348D</strain>
    </source>
</reference>
<dbReference type="PANTHER" id="PTHR13225:SF3">
    <property type="entry name" value="UPF0489 PROTEIN C5ORF22"/>
    <property type="match status" value="1"/>
</dbReference>
<dbReference type="AlphaFoldDB" id="A0A7S2RAN8"/>
<accession>A0A7S2RAN8</accession>
<feature type="transmembrane region" description="Helical" evidence="2">
    <location>
        <begin position="33"/>
        <end position="54"/>
    </location>
</feature>
<dbReference type="InterPro" id="IPR024131">
    <property type="entry name" value="UPF0489"/>
</dbReference>
<evidence type="ECO:0000256" key="1">
    <source>
        <dbReference type="ARBA" id="ARBA00007099"/>
    </source>
</evidence>
<proteinExistence type="inferred from homology"/>
<evidence type="ECO:0000256" key="2">
    <source>
        <dbReference type="SAM" id="Phobius"/>
    </source>
</evidence>
<keyword evidence="2" id="KW-0472">Membrane</keyword>
<organism evidence="3">
    <name type="scientific">Mucochytrium quahogii</name>
    <dbReference type="NCBI Taxonomy" id="96639"/>
    <lineage>
        <taxon>Eukaryota</taxon>
        <taxon>Sar</taxon>
        <taxon>Stramenopiles</taxon>
        <taxon>Bigyra</taxon>
        <taxon>Labyrinthulomycetes</taxon>
        <taxon>Thraustochytrida</taxon>
        <taxon>Thraustochytriidae</taxon>
        <taxon>Mucochytrium</taxon>
    </lineage>
</organism>
<name>A0A7S2RAN8_9STRA</name>
<dbReference type="PANTHER" id="PTHR13225">
    <property type="entry name" value="MISEXPRESSION SUPPRESSOR OF RAS 6"/>
    <property type="match status" value="1"/>
</dbReference>
<comment type="similarity">
    <text evidence="1">Belongs to the UPF0489 family.</text>
</comment>
<keyword evidence="2" id="KW-1133">Transmembrane helix</keyword>